<dbReference type="CDD" id="cd18138">
    <property type="entry name" value="HLD_clamp_pol_III_delta"/>
    <property type="match status" value="1"/>
</dbReference>
<dbReference type="InterPro" id="IPR008921">
    <property type="entry name" value="DNA_pol3_clamp-load_cplx_C"/>
</dbReference>
<reference evidence="12 13" key="2">
    <citation type="submission" date="2015-01" db="EMBL/GenBank/DDBJ databases">
        <authorList>
            <consortium name="NBRP consortium"/>
            <person name="Sawabe T."/>
            <person name="Meirelles P."/>
            <person name="Feng G."/>
            <person name="Sayaka M."/>
            <person name="Hattori M."/>
            <person name="Ohkuma M."/>
        </authorList>
    </citation>
    <scope>NUCLEOTIDE SEQUENCE [LARGE SCALE GENOMIC DNA]</scope>
    <source>
        <strain evidence="13">JCM 19231</strain>
    </source>
</reference>
<evidence type="ECO:0000256" key="4">
    <source>
        <dbReference type="ARBA" id="ARBA00022695"/>
    </source>
</evidence>
<feature type="domain" description="DNA polymerase III subunit delta C-terminal" evidence="11">
    <location>
        <begin position="145"/>
        <end position="262"/>
    </location>
</feature>
<dbReference type="EMBL" id="BBRZ01000005">
    <property type="protein sequence ID" value="GAM54619.1"/>
    <property type="molecule type" value="Genomic_DNA"/>
</dbReference>
<dbReference type="NCBIfam" id="TIGR01128">
    <property type="entry name" value="holA"/>
    <property type="match status" value="1"/>
</dbReference>
<dbReference type="Proteomes" id="UP000031671">
    <property type="component" value="Unassembled WGS sequence"/>
</dbReference>
<evidence type="ECO:0000256" key="9">
    <source>
        <dbReference type="NCBIfam" id="TIGR01128"/>
    </source>
</evidence>
<comment type="similarity">
    <text evidence="7">Belongs to the DNA polymerase HolA subunit family.</text>
</comment>
<dbReference type="Pfam" id="PF14840">
    <property type="entry name" value="DNA_pol3_delt_C"/>
    <property type="match status" value="1"/>
</dbReference>
<organism evidence="12 13">
    <name type="scientific">Vibrio ishigakensis</name>
    <dbReference type="NCBI Taxonomy" id="1481914"/>
    <lineage>
        <taxon>Bacteria</taxon>
        <taxon>Pseudomonadati</taxon>
        <taxon>Pseudomonadota</taxon>
        <taxon>Gammaproteobacteria</taxon>
        <taxon>Vibrionales</taxon>
        <taxon>Vibrionaceae</taxon>
        <taxon>Vibrio</taxon>
    </lineage>
</organism>
<sequence>MSLFSERKIIELDLPESGASQAIAKNLMSLQELLNEDVILVITGSKLTKAQENAKWFKALNSQGVWVSCLTPDIQRLPQFVQQRCYSLGLQADHEALQMLAQWHEGNLLALNQSLEKLKLLYPDGQLTLVRIESALSRHNHFNAFHWIDAMLAGKAKRSQRILKQLSAEGVEGVILLRTLQKELNTLMTYQKELKSKSLQQVFDQYRVWNNKRPLYTAALNRHSMQSLYQIWSELAELEIIAKTDYDTPVWPRLTQVTLSLSQTGALPFTQA</sequence>
<reference evidence="12 13" key="1">
    <citation type="submission" date="2015-01" db="EMBL/GenBank/DDBJ databases">
        <title>Vibrio sp. C1 JCM 19231 whole genome shotgun sequence.</title>
        <authorList>
            <person name="Sawabe T."/>
            <person name="Meirelles P."/>
            <person name="Feng G."/>
            <person name="Sayaka M."/>
            <person name="Hattori M."/>
            <person name="Ohkuma M."/>
        </authorList>
    </citation>
    <scope>NUCLEOTIDE SEQUENCE [LARGE SCALE GENOMIC DNA]</scope>
    <source>
        <strain evidence="13">JCM 19231</strain>
    </source>
</reference>
<keyword evidence="4 12" id="KW-0548">Nucleotidyltransferase</keyword>
<keyword evidence="3 12" id="KW-0808">Transferase</keyword>
<evidence type="ECO:0000313" key="13">
    <source>
        <dbReference type="Proteomes" id="UP000031671"/>
    </source>
</evidence>
<evidence type="ECO:0000313" key="12">
    <source>
        <dbReference type="EMBL" id="GAM54619.1"/>
    </source>
</evidence>
<comment type="catalytic activity">
    <reaction evidence="8">
        <text>DNA(n) + a 2'-deoxyribonucleoside 5'-triphosphate = DNA(n+1) + diphosphate</text>
        <dbReference type="Rhea" id="RHEA:22508"/>
        <dbReference type="Rhea" id="RHEA-COMP:17339"/>
        <dbReference type="Rhea" id="RHEA-COMP:17340"/>
        <dbReference type="ChEBI" id="CHEBI:33019"/>
        <dbReference type="ChEBI" id="CHEBI:61560"/>
        <dbReference type="ChEBI" id="CHEBI:173112"/>
        <dbReference type="EC" id="2.7.7.7"/>
    </reaction>
</comment>
<evidence type="ECO:0000259" key="10">
    <source>
        <dbReference type="Pfam" id="PF06144"/>
    </source>
</evidence>
<gene>
    <name evidence="12" type="ORF">JCM19231_5583</name>
</gene>
<dbReference type="Pfam" id="PF06144">
    <property type="entry name" value="DNA_pol3_delta"/>
    <property type="match status" value="1"/>
</dbReference>
<dbReference type="GO" id="GO:0006261">
    <property type="term" value="P:DNA-templated DNA replication"/>
    <property type="evidence" value="ECO:0007669"/>
    <property type="project" value="TreeGrafter"/>
</dbReference>
<dbReference type="PANTHER" id="PTHR34388:SF1">
    <property type="entry name" value="DNA POLYMERASE III SUBUNIT DELTA"/>
    <property type="match status" value="1"/>
</dbReference>
<evidence type="ECO:0000256" key="3">
    <source>
        <dbReference type="ARBA" id="ARBA00022679"/>
    </source>
</evidence>
<evidence type="ECO:0000256" key="2">
    <source>
        <dbReference type="ARBA" id="ARBA00017703"/>
    </source>
</evidence>
<feature type="domain" description="DNA polymerase III delta N-terminal" evidence="10">
    <location>
        <begin position="1"/>
        <end position="69"/>
    </location>
</feature>
<dbReference type="EC" id="2.7.7.7" evidence="1 9"/>
<protein>
    <recommendedName>
        <fullName evidence="2 9">DNA polymerase III subunit delta</fullName>
        <ecNumber evidence="1 9">2.7.7.7</ecNumber>
    </recommendedName>
</protein>
<evidence type="ECO:0000256" key="5">
    <source>
        <dbReference type="ARBA" id="ARBA00022705"/>
    </source>
</evidence>
<comment type="caution">
    <text evidence="12">The sequence shown here is derived from an EMBL/GenBank/DDBJ whole genome shotgun (WGS) entry which is preliminary data.</text>
</comment>
<dbReference type="InterPro" id="IPR005790">
    <property type="entry name" value="DNA_polIII_delta"/>
</dbReference>
<evidence type="ECO:0000256" key="6">
    <source>
        <dbReference type="ARBA" id="ARBA00022932"/>
    </source>
</evidence>
<keyword evidence="5" id="KW-0235">DNA replication</keyword>
<dbReference type="GO" id="GO:0009360">
    <property type="term" value="C:DNA polymerase III complex"/>
    <property type="evidence" value="ECO:0007669"/>
    <property type="project" value="UniProtKB-UniRule"/>
</dbReference>
<dbReference type="InterPro" id="IPR032780">
    <property type="entry name" value="DNA_pol3_delt_C"/>
</dbReference>
<accession>A0A0B8NV39</accession>
<evidence type="ECO:0000256" key="1">
    <source>
        <dbReference type="ARBA" id="ARBA00012417"/>
    </source>
</evidence>
<dbReference type="Gene3D" id="1.20.272.10">
    <property type="match status" value="1"/>
</dbReference>
<dbReference type="GO" id="GO:0003677">
    <property type="term" value="F:DNA binding"/>
    <property type="evidence" value="ECO:0007669"/>
    <property type="project" value="InterPro"/>
</dbReference>
<keyword evidence="13" id="KW-1185">Reference proteome</keyword>
<dbReference type="Gene3D" id="3.40.50.300">
    <property type="entry name" value="P-loop containing nucleotide triphosphate hydrolases"/>
    <property type="match status" value="1"/>
</dbReference>
<evidence type="ECO:0000256" key="8">
    <source>
        <dbReference type="ARBA" id="ARBA00049244"/>
    </source>
</evidence>
<evidence type="ECO:0000259" key="11">
    <source>
        <dbReference type="Pfam" id="PF14840"/>
    </source>
</evidence>
<dbReference type="GO" id="GO:0003887">
    <property type="term" value="F:DNA-directed DNA polymerase activity"/>
    <property type="evidence" value="ECO:0007669"/>
    <property type="project" value="UniProtKB-UniRule"/>
</dbReference>
<dbReference type="PANTHER" id="PTHR34388">
    <property type="entry name" value="DNA POLYMERASE III SUBUNIT DELTA"/>
    <property type="match status" value="1"/>
</dbReference>
<dbReference type="InterPro" id="IPR010372">
    <property type="entry name" value="DNA_pol3_delta_N"/>
</dbReference>
<proteinExistence type="inferred from homology"/>
<dbReference type="AlphaFoldDB" id="A0A0B8NV39"/>
<evidence type="ECO:0000256" key="7">
    <source>
        <dbReference type="ARBA" id="ARBA00034754"/>
    </source>
</evidence>
<dbReference type="Gene3D" id="1.10.8.60">
    <property type="match status" value="1"/>
</dbReference>
<dbReference type="InterPro" id="IPR027417">
    <property type="entry name" value="P-loop_NTPase"/>
</dbReference>
<keyword evidence="6" id="KW-0239">DNA-directed DNA polymerase</keyword>
<name>A0A0B8NV39_9VIBR</name>
<dbReference type="SUPFAM" id="SSF48019">
    <property type="entry name" value="post-AAA+ oligomerization domain-like"/>
    <property type="match status" value="1"/>
</dbReference>
<dbReference type="SUPFAM" id="SSF52540">
    <property type="entry name" value="P-loop containing nucleoside triphosphate hydrolases"/>
    <property type="match status" value="1"/>
</dbReference>